<feature type="transmembrane region" description="Helical" evidence="1">
    <location>
        <begin position="28"/>
        <end position="48"/>
    </location>
</feature>
<protein>
    <recommendedName>
        <fullName evidence="5">Secreted peptide</fullName>
    </recommendedName>
</protein>
<feature type="signal peptide" evidence="2">
    <location>
        <begin position="1"/>
        <end position="18"/>
    </location>
</feature>
<keyword evidence="2" id="KW-0732">Signal</keyword>
<keyword evidence="1" id="KW-1133">Transmembrane helix</keyword>
<keyword evidence="1" id="KW-0472">Membrane</keyword>
<keyword evidence="4" id="KW-1185">Reference proteome</keyword>
<evidence type="ECO:0000256" key="2">
    <source>
        <dbReference type="SAM" id="SignalP"/>
    </source>
</evidence>
<organism evidence="3 4">
    <name type="scientific">Rosa chinensis</name>
    <name type="common">China rose</name>
    <dbReference type="NCBI Taxonomy" id="74649"/>
    <lineage>
        <taxon>Eukaryota</taxon>
        <taxon>Viridiplantae</taxon>
        <taxon>Streptophyta</taxon>
        <taxon>Embryophyta</taxon>
        <taxon>Tracheophyta</taxon>
        <taxon>Spermatophyta</taxon>
        <taxon>Magnoliopsida</taxon>
        <taxon>eudicotyledons</taxon>
        <taxon>Gunneridae</taxon>
        <taxon>Pentapetalae</taxon>
        <taxon>rosids</taxon>
        <taxon>fabids</taxon>
        <taxon>Rosales</taxon>
        <taxon>Rosaceae</taxon>
        <taxon>Rosoideae</taxon>
        <taxon>Rosoideae incertae sedis</taxon>
        <taxon>Rosa</taxon>
    </lineage>
</organism>
<dbReference type="Gramene" id="PRQ53897">
    <property type="protein sequence ID" value="PRQ53897"/>
    <property type="gene ID" value="RchiOBHm_Chr2g0171571"/>
</dbReference>
<evidence type="ECO:0008006" key="5">
    <source>
        <dbReference type="Google" id="ProtNLM"/>
    </source>
</evidence>
<keyword evidence="1" id="KW-0812">Transmembrane</keyword>
<evidence type="ECO:0000256" key="1">
    <source>
        <dbReference type="SAM" id="Phobius"/>
    </source>
</evidence>
<dbReference type="AlphaFoldDB" id="A0A2P6S5E6"/>
<evidence type="ECO:0000313" key="4">
    <source>
        <dbReference type="Proteomes" id="UP000238479"/>
    </source>
</evidence>
<comment type="caution">
    <text evidence="3">The sequence shown here is derived from an EMBL/GenBank/DDBJ whole genome shotgun (WGS) entry which is preliminary data.</text>
</comment>
<proteinExistence type="predicted"/>
<gene>
    <name evidence="3" type="ORF">RchiOBHm_Chr2g0171571</name>
</gene>
<feature type="chain" id="PRO_5015176717" description="Secreted peptide" evidence="2">
    <location>
        <begin position="19"/>
        <end position="70"/>
    </location>
</feature>
<accession>A0A2P6S5E6</accession>
<reference evidence="3 4" key="1">
    <citation type="journal article" date="2018" name="Nat. Genet.">
        <title>The Rosa genome provides new insights in the design of modern roses.</title>
        <authorList>
            <person name="Bendahmane M."/>
        </authorList>
    </citation>
    <scope>NUCLEOTIDE SEQUENCE [LARGE SCALE GENOMIC DNA]</scope>
    <source>
        <strain evidence="4">cv. Old Blush</strain>
    </source>
</reference>
<name>A0A2P6S5E6_ROSCH</name>
<evidence type="ECO:0000313" key="3">
    <source>
        <dbReference type="EMBL" id="PRQ53897.1"/>
    </source>
</evidence>
<dbReference type="Proteomes" id="UP000238479">
    <property type="component" value="Chromosome 2"/>
</dbReference>
<dbReference type="EMBL" id="PDCK01000040">
    <property type="protein sequence ID" value="PRQ53897.1"/>
    <property type="molecule type" value="Genomic_DNA"/>
</dbReference>
<sequence>MWLVFLLLRIFSRLYCDASAISMVCIDTVPPAICSFCAFVLVMTLSIIESRCAAYLDFSPLSRIDILLQS</sequence>